<evidence type="ECO:0000256" key="3">
    <source>
        <dbReference type="ARBA" id="ARBA00022475"/>
    </source>
</evidence>
<reference evidence="9" key="1">
    <citation type="submission" date="2022-06" db="EMBL/GenBank/DDBJ databases">
        <title>Aquibacillus sp. a new bacterium isolated from soil saline samples.</title>
        <authorList>
            <person name="Galisteo C."/>
            <person name="De La Haba R."/>
            <person name="Sanchez-Porro C."/>
            <person name="Ventosa A."/>
        </authorList>
    </citation>
    <scope>NUCLEOTIDE SEQUENCE</scope>
    <source>
        <strain evidence="9">JCM 12387</strain>
    </source>
</reference>
<evidence type="ECO:0000313" key="10">
    <source>
        <dbReference type="Proteomes" id="UP001145072"/>
    </source>
</evidence>
<dbReference type="AlphaFoldDB" id="A0A9X3WLX9"/>
<organism evidence="9 10">
    <name type="scientific">Aquibacillus koreensis</name>
    <dbReference type="NCBI Taxonomy" id="279446"/>
    <lineage>
        <taxon>Bacteria</taxon>
        <taxon>Bacillati</taxon>
        <taxon>Bacillota</taxon>
        <taxon>Bacilli</taxon>
        <taxon>Bacillales</taxon>
        <taxon>Bacillaceae</taxon>
        <taxon>Aquibacillus</taxon>
    </lineage>
</organism>
<dbReference type="RefSeq" id="WP_259871677.1">
    <property type="nucleotide sequence ID" value="NZ_JAMQJZ010000009.1"/>
</dbReference>
<keyword evidence="5 7" id="KW-1133">Transmembrane helix</keyword>
<dbReference type="InterPro" id="IPR023090">
    <property type="entry name" value="UPF0702_alpha/beta_dom_sf"/>
</dbReference>
<dbReference type="GO" id="GO:0005886">
    <property type="term" value="C:plasma membrane"/>
    <property type="evidence" value="ECO:0007669"/>
    <property type="project" value="UniProtKB-SubCell"/>
</dbReference>
<evidence type="ECO:0000259" key="8">
    <source>
        <dbReference type="Pfam" id="PF04239"/>
    </source>
</evidence>
<feature type="domain" description="YetF C-terminal" evidence="8">
    <location>
        <begin position="85"/>
        <end position="217"/>
    </location>
</feature>
<name>A0A9X3WLX9_9BACI</name>
<comment type="similarity">
    <text evidence="2">Belongs to the UPF0702 family.</text>
</comment>
<evidence type="ECO:0000256" key="5">
    <source>
        <dbReference type="ARBA" id="ARBA00022989"/>
    </source>
</evidence>
<comment type="caution">
    <text evidence="9">The sequence shown here is derived from an EMBL/GenBank/DDBJ whole genome shotgun (WGS) entry which is preliminary data.</text>
</comment>
<dbReference type="Pfam" id="PF04239">
    <property type="entry name" value="DUF421"/>
    <property type="match status" value="1"/>
</dbReference>
<evidence type="ECO:0000313" key="9">
    <source>
        <dbReference type="EMBL" id="MDC3421200.1"/>
    </source>
</evidence>
<keyword evidence="3" id="KW-1003">Cell membrane</keyword>
<dbReference type="Proteomes" id="UP001145072">
    <property type="component" value="Unassembled WGS sequence"/>
</dbReference>
<evidence type="ECO:0000256" key="6">
    <source>
        <dbReference type="ARBA" id="ARBA00023136"/>
    </source>
</evidence>
<protein>
    <submittedName>
        <fullName evidence="9">DUF421 domain-containing protein</fullName>
    </submittedName>
</protein>
<dbReference type="PANTHER" id="PTHR34582:SF6">
    <property type="entry name" value="UPF0702 TRANSMEMBRANE PROTEIN YCAP"/>
    <property type="match status" value="1"/>
</dbReference>
<feature type="transmembrane region" description="Helical" evidence="7">
    <location>
        <begin position="6"/>
        <end position="26"/>
    </location>
</feature>
<evidence type="ECO:0000256" key="4">
    <source>
        <dbReference type="ARBA" id="ARBA00022692"/>
    </source>
</evidence>
<dbReference type="EMBL" id="JAMQJZ010000009">
    <property type="protein sequence ID" value="MDC3421200.1"/>
    <property type="molecule type" value="Genomic_DNA"/>
</dbReference>
<keyword evidence="10" id="KW-1185">Reference proteome</keyword>
<dbReference type="PANTHER" id="PTHR34582">
    <property type="entry name" value="UPF0702 TRANSMEMBRANE PROTEIN YCAP"/>
    <property type="match status" value="1"/>
</dbReference>
<accession>A0A9X3WLX9</accession>
<evidence type="ECO:0000256" key="2">
    <source>
        <dbReference type="ARBA" id="ARBA00006448"/>
    </source>
</evidence>
<comment type="subcellular location">
    <subcellularLocation>
        <location evidence="1">Cell membrane</location>
        <topology evidence="1">Multi-pass membrane protein</topology>
    </subcellularLocation>
</comment>
<proteinExistence type="inferred from homology"/>
<gene>
    <name evidence="9" type="ORF">NC661_12545</name>
</gene>
<keyword evidence="4 7" id="KW-0812">Transmembrane</keyword>
<dbReference type="Gene3D" id="3.30.240.20">
    <property type="entry name" value="bsu07140 like domains"/>
    <property type="match status" value="2"/>
</dbReference>
<keyword evidence="6 7" id="KW-0472">Membrane</keyword>
<dbReference type="InterPro" id="IPR007353">
    <property type="entry name" value="DUF421"/>
</dbReference>
<sequence>MDTAKEILIVLGRIITIYPLLLMVTIYMGKRAIGELPIFDFLIILSLGSIVGADIADPDIKHIHTAVAIIALGIFQRIVAKWKMSNRKLGRLITFEPTIVVKDGKILANNLKNIHYSVDNILQMLRQKDVFDLKDVEIAIIEANGSISVYKKHANQNLTKGDLGISDSHSGIALPVMMEGNIYHDVLKQFHVNQTWLTQQLRMKQIYDTNEVLFASINHNLELHVSLRHEKNMIVPKLYH</sequence>
<evidence type="ECO:0000256" key="7">
    <source>
        <dbReference type="SAM" id="Phobius"/>
    </source>
</evidence>
<evidence type="ECO:0000256" key="1">
    <source>
        <dbReference type="ARBA" id="ARBA00004651"/>
    </source>
</evidence>